<dbReference type="Gene3D" id="3.40.50.720">
    <property type="entry name" value="NAD(P)-binding Rossmann-like Domain"/>
    <property type="match status" value="1"/>
</dbReference>
<proteinExistence type="inferred from homology"/>
<dbReference type="PROSITE" id="PS00061">
    <property type="entry name" value="ADH_SHORT"/>
    <property type="match status" value="1"/>
</dbReference>
<dbReference type="AlphaFoldDB" id="A0A9X3XG95"/>
<dbReference type="InterPro" id="IPR020904">
    <property type="entry name" value="Sc_DH/Rdtase_CS"/>
</dbReference>
<dbReference type="InterPro" id="IPR050259">
    <property type="entry name" value="SDR"/>
</dbReference>
<accession>A0A9X3XG95</accession>
<gene>
    <name evidence="3" type="ORF">KEG57_53945</name>
</gene>
<comment type="caution">
    <text evidence="3">The sequence shown here is derived from an EMBL/GenBank/DDBJ whole genome shotgun (WGS) entry which is preliminary data.</text>
</comment>
<evidence type="ECO:0000313" key="4">
    <source>
        <dbReference type="Proteomes" id="UP001151081"/>
    </source>
</evidence>
<dbReference type="GO" id="GO:0032787">
    <property type="term" value="P:monocarboxylic acid metabolic process"/>
    <property type="evidence" value="ECO:0007669"/>
    <property type="project" value="UniProtKB-ARBA"/>
</dbReference>
<dbReference type="RefSeq" id="WP_272460060.1">
    <property type="nucleotide sequence ID" value="NZ_JAGTJJ010000115.1"/>
</dbReference>
<dbReference type="PANTHER" id="PTHR42879:SF6">
    <property type="entry name" value="NADPH-DEPENDENT REDUCTASE BACG"/>
    <property type="match status" value="1"/>
</dbReference>
<dbReference type="Pfam" id="PF00106">
    <property type="entry name" value="adh_short"/>
    <property type="match status" value="1"/>
</dbReference>
<dbReference type="EMBL" id="JAGTJJ010000115">
    <property type="protein sequence ID" value="MDC3989472.1"/>
    <property type="molecule type" value="Genomic_DNA"/>
</dbReference>
<evidence type="ECO:0000256" key="2">
    <source>
        <dbReference type="RuleBase" id="RU000363"/>
    </source>
</evidence>
<dbReference type="PRINTS" id="PR00081">
    <property type="entry name" value="GDHRDH"/>
</dbReference>
<dbReference type="InterPro" id="IPR036291">
    <property type="entry name" value="NAD(P)-bd_dom_sf"/>
</dbReference>
<dbReference type="InterPro" id="IPR002347">
    <property type="entry name" value="SDR_fam"/>
</dbReference>
<organism evidence="3 4">
    <name type="scientific">Polyangium jinanense</name>
    <dbReference type="NCBI Taxonomy" id="2829994"/>
    <lineage>
        <taxon>Bacteria</taxon>
        <taxon>Pseudomonadati</taxon>
        <taxon>Myxococcota</taxon>
        <taxon>Polyangia</taxon>
        <taxon>Polyangiales</taxon>
        <taxon>Polyangiaceae</taxon>
        <taxon>Polyangium</taxon>
    </lineage>
</organism>
<evidence type="ECO:0000256" key="1">
    <source>
        <dbReference type="ARBA" id="ARBA00006484"/>
    </source>
</evidence>
<dbReference type="Proteomes" id="UP001151081">
    <property type="component" value="Unassembled WGS sequence"/>
</dbReference>
<reference evidence="3 4" key="1">
    <citation type="submission" date="2021-04" db="EMBL/GenBank/DDBJ databases">
        <title>Genome analysis of Polyangium sp.</title>
        <authorList>
            <person name="Li Y."/>
            <person name="Wang J."/>
        </authorList>
    </citation>
    <scope>NUCLEOTIDE SEQUENCE [LARGE SCALE GENOMIC DNA]</scope>
    <source>
        <strain evidence="3 4">SDU14</strain>
    </source>
</reference>
<dbReference type="FunFam" id="3.40.50.720:FF:000084">
    <property type="entry name" value="Short-chain dehydrogenase reductase"/>
    <property type="match status" value="1"/>
</dbReference>
<dbReference type="PANTHER" id="PTHR42879">
    <property type="entry name" value="3-OXOACYL-(ACYL-CARRIER-PROTEIN) REDUCTASE"/>
    <property type="match status" value="1"/>
</dbReference>
<dbReference type="PRINTS" id="PR00080">
    <property type="entry name" value="SDRFAMILY"/>
</dbReference>
<dbReference type="SUPFAM" id="SSF51735">
    <property type="entry name" value="NAD(P)-binding Rossmann-fold domains"/>
    <property type="match status" value="1"/>
</dbReference>
<sequence length="268" mass="28080">MDLHLKDKRALVTGSSSGIGAEVARFLAREGVEVVVHGRNAERAAAVANEITTAGGRAAVAIGDLSTAEGLSRVIDAAERAFGGIDILVNNAGGSTNLAHASWFDAPFEEWLDEYKSNTLPAVRLVQAFVPGMRERRWGRVIQISSRNAISPHAQLGPYGASKAALNNFTLSLSKALAGTGVTSNGIMPGLIETPALDGWFREVAAKQGSTDPAEGRAWVLKNMVHQTVGRLGTPADIAAAVCFLASPLTDFMTGTTFRIDGGATPTL</sequence>
<keyword evidence="4" id="KW-1185">Reference proteome</keyword>
<comment type="similarity">
    <text evidence="1 2">Belongs to the short-chain dehydrogenases/reductases (SDR) family.</text>
</comment>
<evidence type="ECO:0000313" key="3">
    <source>
        <dbReference type="EMBL" id="MDC3989472.1"/>
    </source>
</evidence>
<protein>
    <submittedName>
        <fullName evidence="3">SDR family NAD(P)-dependent oxidoreductase</fullName>
    </submittedName>
</protein>
<name>A0A9X3XG95_9BACT</name>